<dbReference type="EnsemblPlants" id="KQK21073">
    <property type="protein sequence ID" value="KQK21073"/>
    <property type="gene ID" value="BRADI_1g58560v3"/>
</dbReference>
<dbReference type="HOGENOM" id="CLU_084324_3_0_1"/>
<dbReference type="PROSITE" id="PS50157">
    <property type="entry name" value="ZINC_FINGER_C2H2_2"/>
    <property type="match status" value="1"/>
</dbReference>
<dbReference type="Proteomes" id="UP000008810">
    <property type="component" value="Chromosome 1"/>
</dbReference>
<keyword evidence="1" id="KW-0479">Metal-binding</keyword>
<dbReference type="AlphaFoldDB" id="I1H443"/>
<reference evidence="3 4" key="1">
    <citation type="journal article" date="2010" name="Nature">
        <title>Genome sequencing and analysis of the model grass Brachypodium distachyon.</title>
        <authorList>
            <consortium name="International Brachypodium Initiative"/>
        </authorList>
    </citation>
    <scope>NUCLEOTIDE SEQUENCE [LARGE SCALE GENOMIC DNA]</scope>
    <source>
        <strain evidence="3">Bd21</strain>
        <strain evidence="4">cv. Bd21</strain>
    </source>
</reference>
<organism evidence="4">
    <name type="scientific">Brachypodium distachyon</name>
    <name type="common">Purple false brome</name>
    <name type="synonym">Trachynia distachya</name>
    <dbReference type="NCBI Taxonomy" id="15368"/>
    <lineage>
        <taxon>Eukaryota</taxon>
        <taxon>Viridiplantae</taxon>
        <taxon>Streptophyta</taxon>
        <taxon>Embryophyta</taxon>
        <taxon>Tracheophyta</taxon>
        <taxon>Spermatophyta</taxon>
        <taxon>Magnoliopsida</taxon>
        <taxon>Liliopsida</taxon>
        <taxon>Poales</taxon>
        <taxon>Poaceae</taxon>
        <taxon>BOP clade</taxon>
        <taxon>Pooideae</taxon>
        <taxon>Stipodae</taxon>
        <taxon>Brachypodieae</taxon>
        <taxon>Brachypodium</taxon>
    </lineage>
</organism>
<sequence length="151" mass="15608">MEWPSSSPLTTKVELSLRLEPAGGGGDSVAPTARVGCKDVRLFPCLFCDKTFLKSQALGGHQNAHKKDRVGAWNPHVYAWDAAPVAAHGGGSSSSAAMAMEVRHGGVAVAVLPDSGHGGVVWNRGIIDAAPSMAAVPARSGTGELDLELRL</sequence>
<dbReference type="SUPFAM" id="SSF57667">
    <property type="entry name" value="beta-beta-alpha zinc fingers"/>
    <property type="match status" value="1"/>
</dbReference>
<dbReference type="GO" id="GO:0008270">
    <property type="term" value="F:zinc ion binding"/>
    <property type="evidence" value="ECO:0007669"/>
    <property type="project" value="UniProtKB-KW"/>
</dbReference>
<dbReference type="InterPro" id="IPR036236">
    <property type="entry name" value="Znf_C2H2_sf"/>
</dbReference>
<dbReference type="OrthoDB" id="692117at2759"/>
<protein>
    <recommendedName>
        <fullName evidence="2">C2H2-type domain-containing protein</fullName>
    </recommendedName>
</protein>
<dbReference type="InterPro" id="IPR045320">
    <property type="entry name" value="JAGGED/SL1-like"/>
</dbReference>
<evidence type="ECO:0000259" key="2">
    <source>
        <dbReference type="PROSITE" id="PS50157"/>
    </source>
</evidence>
<evidence type="ECO:0000256" key="1">
    <source>
        <dbReference type="PROSITE-ProRule" id="PRU00042"/>
    </source>
</evidence>
<proteinExistence type="predicted"/>
<keyword evidence="1" id="KW-0862">Zinc</keyword>
<dbReference type="eggNOG" id="ENOG502R5A0">
    <property type="taxonomic scope" value="Eukaryota"/>
</dbReference>
<feature type="domain" description="C2H2-type" evidence="2">
    <location>
        <begin position="43"/>
        <end position="70"/>
    </location>
</feature>
<accession>I1H443</accession>
<name>I1H443_BRADI</name>
<dbReference type="GeneID" id="106865807"/>
<gene>
    <name evidence="4" type="primary">LOC106865807</name>
    <name evidence="3" type="ORF">BRADI_1g58560v3</name>
</gene>
<dbReference type="PANTHER" id="PTHR45730">
    <property type="entry name" value="ZINC FINGER PROTEIN JAGGED"/>
    <property type="match status" value="1"/>
</dbReference>
<evidence type="ECO:0000313" key="4">
    <source>
        <dbReference type="EnsemblPlants" id="KQK21073"/>
    </source>
</evidence>
<dbReference type="PANTHER" id="PTHR45730:SF108">
    <property type="entry name" value="PROTEIN LATE FLOWERING"/>
    <property type="match status" value="1"/>
</dbReference>
<keyword evidence="5" id="KW-1185">Reference proteome</keyword>
<keyword evidence="1" id="KW-0863">Zinc-finger</keyword>
<dbReference type="EMBL" id="CM000880">
    <property type="protein sequence ID" value="KQK21073.1"/>
    <property type="molecule type" value="Genomic_DNA"/>
</dbReference>
<dbReference type="InterPro" id="IPR013087">
    <property type="entry name" value="Znf_C2H2_type"/>
</dbReference>
<dbReference type="STRING" id="15368.I1H443"/>
<dbReference type="RefSeq" id="XP_014752113.1">
    <property type="nucleotide sequence ID" value="XM_014896627.2"/>
</dbReference>
<reference evidence="4" key="3">
    <citation type="submission" date="2018-08" db="UniProtKB">
        <authorList>
            <consortium name="EnsemblPlants"/>
        </authorList>
    </citation>
    <scope>IDENTIFICATION</scope>
    <source>
        <strain evidence="4">cv. Bd21</strain>
    </source>
</reference>
<reference evidence="3" key="2">
    <citation type="submission" date="2017-06" db="EMBL/GenBank/DDBJ databases">
        <title>WGS assembly of Brachypodium distachyon.</title>
        <authorList>
            <consortium name="The International Brachypodium Initiative"/>
            <person name="Lucas S."/>
            <person name="Harmon-Smith M."/>
            <person name="Lail K."/>
            <person name="Tice H."/>
            <person name="Grimwood J."/>
            <person name="Bruce D."/>
            <person name="Barry K."/>
            <person name="Shu S."/>
            <person name="Lindquist E."/>
            <person name="Wang M."/>
            <person name="Pitluck S."/>
            <person name="Vogel J.P."/>
            <person name="Garvin D.F."/>
            <person name="Mockler T.C."/>
            <person name="Schmutz J."/>
            <person name="Rokhsar D."/>
            <person name="Bevan M.W."/>
        </authorList>
    </citation>
    <scope>NUCLEOTIDE SEQUENCE</scope>
    <source>
        <strain evidence="3">Bd21</strain>
    </source>
</reference>
<dbReference type="KEGG" id="bdi:106865807"/>
<evidence type="ECO:0000313" key="3">
    <source>
        <dbReference type="EMBL" id="KQK21073.1"/>
    </source>
</evidence>
<dbReference type="GO" id="GO:0003700">
    <property type="term" value="F:DNA-binding transcription factor activity"/>
    <property type="evidence" value="ECO:0007669"/>
    <property type="project" value="InterPro"/>
</dbReference>
<evidence type="ECO:0000313" key="5">
    <source>
        <dbReference type="Proteomes" id="UP000008810"/>
    </source>
</evidence>
<dbReference type="Gramene" id="KQK21073">
    <property type="protein sequence ID" value="KQK21073"/>
    <property type="gene ID" value="BRADI_1g58560v3"/>
</dbReference>
<dbReference type="PROSITE" id="PS00028">
    <property type="entry name" value="ZINC_FINGER_C2H2_1"/>
    <property type="match status" value="1"/>
</dbReference>